<name>A0AAD6STE8_9AGAR</name>
<reference evidence="1" key="1">
    <citation type="submission" date="2023-03" db="EMBL/GenBank/DDBJ databases">
        <title>Massive genome expansion in bonnet fungi (Mycena s.s.) driven by repeated elements and novel gene families across ecological guilds.</title>
        <authorList>
            <consortium name="Lawrence Berkeley National Laboratory"/>
            <person name="Harder C.B."/>
            <person name="Miyauchi S."/>
            <person name="Viragh M."/>
            <person name="Kuo A."/>
            <person name="Thoen E."/>
            <person name="Andreopoulos B."/>
            <person name="Lu D."/>
            <person name="Skrede I."/>
            <person name="Drula E."/>
            <person name="Henrissat B."/>
            <person name="Morin E."/>
            <person name="Kohler A."/>
            <person name="Barry K."/>
            <person name="LaButti K."/>
            <person name="Morin E."/>
            <person name="Salamov A."/>
            <person name="Lipzen A."/>
            <person name="Mereny Z."/>
            <person name="Hegedus B."/>
            <person name="Baldrian P."/>
            <person name="Stursova M."/>
            <person name="Weitz H."/>
            <person name="Taylor A."/>
            <person name="Grigoriev I.V."/>
            <person name="Nagy L.G."/>
            <person name="Martin F."/>
            <person name="Kauserud H."/>
        </authorList>
    </citation>
    <scope>NUCLEOTIDE SEQUENCE</scope>
    <source>
        <strain evidence="1">CBHHK200</strain>
    </source>
</reference>
<evidence type="ECO:0000313" key="2">
    <source>
        <dbReference type="Proteomes" id="UP001218188"/>
    </source>
</evidence>
<proteinExistence type="predicted"/>
<gene>
    <name evidence="1" type="ORF">C8F04DRAFT_665790</name>
</gene>
<dbReference type="EMBL" id="JARJCM010000075">
    <property type="protein sequence ID" value="KAJ7032208.1"/>
    <property type="molecule type" value="Genomic_DNA"/>
</dbReference>
<accession>A0AAD6STE8</accession>
<evidence type="ECO:0000313" key="1">
    <source>
        <dbReference type="EMBL" id="KAJ7032208.1"/>
    </source>
</evidence>
<keyword evidence="2" id="KW-1185">Reference proteome</keyword>
<dbReference type="AlphaFoldDB" id="A0AAD6STE8"/>
<sequence>MGPSASRSLVLLTPLFSFIRSIVYFTRLWVHKAGLDMLDLESSSPCMSTNPVVGACSLRSWKQSYTTRPCQALFLADRKDNGCTASAVCRSFRHLSLLIPIDVVFHSLGRML</sequence>
<protein>
    <submittedName>
        <fullName evidence="1">Uncharacterized protein</fullName>
    </submittedName>
</protein>
<organism evidence="1 2">
    <name type="scientific">Mycena alexandri</name>
    <dbReference type="NCBI Taxonomy" id="1745969"/>
    <lineage>
        <taxon>Eukaryota</taxon>
        <taxon>Fungi</taxon>
        <taxon>Dikarya</taxon>
        <taxon>Basidiomycota</taxon>
        <taxon>Agaricomycotina</taxon>
        <taxon>Agaricomycetes</taxon>
        <taxon>Agaricomycetidae</taxon>
        <taxon>Agaricales</taxon>
        <taxon>Marasmiineae</taxon>
        <taxon>Mycenaceae</taxon>
        <taxon>Mycena</taxon>
    </lineage>
</organism>
<comment type="caution">
    <text evidence="1">The sequence shown here is derived from an EMBL/GenBank/DDBJ whole genome shotgun (WGS) entry which is preliminary data.</text>
</comment>
<dbReference type="Proteomes" id="UP001218188">
    <property type="component" value="Unassembled WGS sequence"/>
</dbReference>